<dbReference type="OrthoDB" id="10265994at2759"/>
<dbReference type="CDD" id="cd20394">
    <property type="entry name" value="Tudor_SGF29_rpt2"/>
    <property type="match status" value="1"/>
</dbReference>
<proteinExistence type="predicted"/>
<dbReference type="GO" id="GO:0000124">
    <property type="term" value="C:SAGA complex"/>
    <property type="evidence" value="ECO:0007669"/>
    <property type="project" value="InterPro"/>
</dbReference>
<evidence type="ECO:0000256" key="5">
    <source>
        <dbReference type="SAM" id="MobiDB-lite"/>
    </source>
</evidence>
<protein>
    <submittedName>
        <fullName evidence="7">Unnamed protein product</fullName>
    </submittedName>
</protein>
<keyword evidence="4" id="KW-0539">Nucleus</keyword>
<dbReference type="InterPro" id="IPR047288">
    <property type="entry name" value="Tudor_SGF29_rpt1"/>
</dbReference>
<dbReference type="PROSITE" id="PS51518">
    <property type="entry name" value="SGF29_C"/>
    <property type="match status" value="1"/>
</dbReference>
<feature type="region of interest" description="Disordered" evidence="5">
    <location>
        <begin position="77"/>
        <end position="203"/>
    </location>
</feature>
<keyword evidence="2" id="KW-0805">Transcription regulation</keyword>
<evidence type="ECO:0000259" key="6">
    <source>
        <dbReference type="PROSITE" id="PS51518"/>
    </source>
</evidence>
<evidence type="ECO:0000313" key="7">
    <source>
        <dbReference type="EMBL" id="GMG30668.1"/>
    </source>
</evidence>
<dbReference type="AlphaFoldDB" id="A0A9W6YT60"/>
<gene>
    <name evidence="7" type="ORF">Amon01_000388800</name>
</gene>
<organism evidence="7 8">
    <name type="scientific">Ambrosiozyma monospora</name>
    <name type="common">Yeast</name>
    <name type="synonym">Endomycopsis monosporus</name>
    <dbReference type="NCBI Taxonomy" id="43982"/>
    <lineage>
        <taxon>Eukaryota</taxon>
        <taxon>Fungi</taxon>
        <taxon>Dikarya</taxon>
        <taxon>Ascomycota</taxon>
        <taxon>Saccharomycotina</taxon>
        <taxon>Pichiomycetes</taxon>
        <taxon>Pichiales</taxon>
        <taxon>Pichiaceae</taxon>
        <taxon>Ambrosiozyma</taxon>
    </lineage>
</organism>
<dbReference type="InterPro" id="IPR037802">
    <property type="entry name" value="SGF29"/>
</dbReference>
<dbReference type="Proteomes" id="UP001165063">
    <property type="component" value="Unassembled WGS sequence"/>
</dbReference>
<comment type="caution">
    <text evidence="7">The sequence shown here is derived from an EMBL/GenBank/DDBJ whole genome shotgun (WGS) entry which is preliminary data.</text>
</comment>
<dbReference type="CDD" id="cd20393">
    <property type="entry name" value="Tudor_SGF29_rpt1"/>
    <property type="match status" value="1"/>
</dbReference>
<dbReference type="InterPro" id="IPR047287">
    <property type="entry name" value="Tudor_SGF29_rpt2"/>
</dbReference>
<evidence type="ECO:0000256" key="2">
    <source>
        <dbReference type="ARBA" id="ARBA00023015"/>
    </source>
</evidence>
<feature type="compositionally biased region" description="Acidic residues" evidence="5">
    <location>
        <begin position="106"/>
        <end position="115"/>
    </location>
</feature>
<keyword evidence="3" id="KW-0804">Transcription</keyword>
<evidence type="ECO:0000256" key="1">
    <source>
        <dbReference type="ARBA" id="ARBA00004123"/>
    </source>
</evidence>
<reference evidence="7" key="1">
    <citation type="submission" date="2023-04" db="EMBL/GenBank/DDBJ databases">
        <title>Ambrosiozyma monospora NBRC 1965.</title>
        <authorList>
            <person name="Ichikawa N."/>
            <person name="Sato H."/>
            <person name="Tonouchi N."/>
        </authorList>
    </citation>
    <scope>NUCLEOTIDE SEQUENCE</scope>
    <source>
        <strain evidence="7">NBRC 1965</strain>
    </source>
</reference>
<dbReference type="GO" id="GO:0005634">
    <property type="term" value="C:nucleus"/>
    <property type="evidence" value="ECO:0007669"/>
    <property type="project" value="UniProtKB-SubCell"/>
</dbReference>
<feature type="compositionally biased region" description="Low complexity" evidence="5">
    <location>
        <begin position="132"/>
        <end position="177"/>
    </location>
</feature>
<evidence type="ECO:0000256" key="3">
    <source>
        <dbReference type="ARBA" id="ARBA00023163"/>
    </source>
</evidence>
<dbReference type="Gene3D" id="2.30.30.140">
    <property type="match status" value="1"/>
</dbReference>
<sequence>MEGYWDVVVSSIQDTCNGNQRLQFTKLDSPQISNENDLEEAKIHIELFTKHKENLEKTKRILDTALINVNGLLSQQPLDHSGHGHNHHGGHGSLGSHMKLEKDGIDFMDLDDDDNNISSSTRGSNGTGNGNGSVINNNKNSNSSNRLVIRPSSSTSTSSSSSSSSSSSLSNNNNNGSKLQRLSNSSHHHALPGKSLPGHFKPIHSLNGIPSTISSSSTSSSSVSSSSLNSLSSNSLLGSSGAKFGRSYYTSPFNPTSTNPITIGSEVAYKAKGTMDWIQCIVTRVITETKFEIKDADPDSDGQEQFFIANYKDIILIPPAANGSSSDIKLKNYPIGYKVLAKYPETTAFYPAEVISGNKKFCRLKFEGEEEVGKETEVERRLVLPYPK</sequence>
<feature type="domain" description="SGF29 C-terminal" evidence="6">
    <location>
        <begin position="257"/>
        <end position="388"/>
    </location>
</feature>
<evidence type="ECO:0000313" key="8">
    <source>
        <dbReference type="Proteomes" id="UP001165063"/>
    </source>
</evidence>
<name>A0A9W6YT60_AMBMO</name>
<dbReference type="PANTHER" id="PTHR21539:SF0">
    <property type="entry name" value="SAGA-ASSOCIATED FACTOR 29"/>
    <property type="match status" value="1"/>
</dbReference>
<dbReference type="EMBL" id="BSXU01001751">
    <property type="protein sequence ID" value="GMG30668.1"/>
    <property type="molecule type" value="Genomic_DNA"/>
</dbReference>
<dbReference type="Pfam" id="PF07039">
    <property type="entry name" value="SGF29_Tudor"/>
    <property type="match status" value="1"/>
</dbReference>
<keyword evidence="8" id="KW-1185">Reference proteome</keyword>
<evidence type="ECO:0000256" key="4">
    <source>
        <dbReference type="ARBA" id="ARBA00023242"/>
    </source>
</evidence>
<dbReference type="PANTHER" id="PTHR21539">
    <property type="entry name" value="SAGA-ASSOCIATED FACTOR 29"/>
    <property type="match status" value="1"/>
</dbReference>
<accession>A0A9W6YT60</accession>
<comment type="subcellular location">
    <subcellularLocation>
        <location evidence="1">Nucleus</location>
    </subcellularLocation>
</comment>
<dbReference type="InterPro" id="IPR010750">
    <property type="entry name" value="SGF29_tudor-like_dom"/>
</dbReference>